<organism evidence="12 13">
    <name type="scientific">Amblyomma americanum</name>
    <name type="common">Lone star tick</name>
    <dbReference type="NCBI Taxonomy" id="6943"/>
    <lineage>
        <taxon>Eukaryota</taxon>
        <taxon>Metazoa</taxon>
        <taxon>Ecdysozoa</taxon>
        <taxon>Arthropoda</taxon>
        <taxon>Chelicerata</taxon>
        <taxon>Arachnida</taxon>
        <taxon>Acari</taxon>
        <taxon>Parasitiformes</taxon>
        <taxon>Ixodida</taxon>
        <taxon>Ixodoidea</taxon>
        <taxon>Ixodidae</taxon>
        <taxon>Amblyomminae</taxon>
        <taxon>Amblyomma</taxon>
    </lineage>
</organism>
<dbReference type="PROSITE" id="PS50994">
    <property type="entry name" value="INTEGRASE"/>
    <property type="match status" value="1"/>
</dbReference>
<protein>
    <recommendedName>
        <fullName evidence="11">Integrase catalytic domain-containing protein</fullName>
    </recommendedName>
</protein>
<keyword evidence="8" id="KW-0548">Nucleotidyltransferase</keyword>
<evidence type="ECO:0000313" key="12">
    <source>
        <dbReference type="EMBL" id="KAK8766137.1"/>
    </source>
</evidence>
<dbReference type="PANTHER" id="PTHR42648">
    <property type="entry name" value="TRANSPOSASE, PUTATIVE-RELATED"/>
    <property type="match status" value="1"/>
</dbReference>
<evidence type="ECO:0000256" key="8">
    <source>
        <dbReference type="ARBA" id="ARBA00022932"/>
    </source>
</evidence>
<keyword evidence="13" id="KW-1185">Reference proteome</keyword>
<evidence type="ECO:0000256" key="10">
    <source>
        <dbReference type="SAM" id="MobiDB-lite"/>
    </source>
</evidence>
<dbReference type="Proteomes" id="UP001321473">
    <property type="component" value="Unassembled WGS sequence"/>
</dbReference>
<dbReference type="InterPro" id="IPR012337">
    <property type="entry name" value="RNaseH-like_sf"/>
</dbReference>
<dbReference type="GO" id="GO:0015074">
    <property type="term" value="P:DNA integration"/>
    <property type="evidence" value="ECO:0007669"/>
    <property type="project" value="UniProtKB-KW"/>
</dbReference>
<keyword evidence="7" id="KW-0695">RNA-directed DNA polymerase</keyword>
<dbReference type="SUPFAM" id="SSF53098">
    <property type="entry name" value="Ribonuclease H-like"/>
    <property type="match status" value="1"/>
</dbReference>
<dbReference type="EMBL" id="JARKHS020026666">
    <property type="protein sequence ID" value="KAK8766137.1"/>
    <property type="molecule type" value="Genomic_DNA"/>
</dbReference>
<evidence type="ECO:0000256" key="9">
    <source>
        <dbReference type="ARBA" id="ARBA00023172"/>
    </source>
</evidence>
<sequence length="122" mass="13782">MLSGKAKEKQFPKGRGNTGQGSTGAGAFRCGWKHHTNDQRGSSYFVTFTDDCSRYTAVYSMKAKSEVLQKFDKYRRIAENLHNTKVKTLRSDNGGECKSKELNEYRAEHAIRHHLTIPGTPE</sequence>
<gene>
    <name evidence="12" type="ORF">V5799_007082</name>
</gene>
<dbReference type="GO" id="GO:0004519">
    <property type="term" value="F:endonuclease activity"/>
    <property type="evidence" value="ECO:0007669"/>
    <property type="project" value="UniProtKB-KW"/>
</dbReference>
<dbReference type="GO" id="GO:0006310">
    <property type="term" value="P:DNA recombination"/>
    <property type="evidence" value="ECO:0007669"/>
    <property type="project" value="UniProtKB-KW"/>
</dbReference>
<dbReference type="Pfam" id="PF00665">
    <property type="entry name" value="rve"/>
    <property type="match status" value="1"/>
</dbReference>
<keyword evidence="8" id="KW-0239">DNA-directed DNA polymerase</keyword>
<dbReference type="GO" id="GO:0046872">
    <property type="term" value="F:metal ion binding"/>
    <property type="evidence" value="ECO:0007669"/>
    <property type="project" value="UniProtKB-KW"/>
</dbReference>
<accession>A0AAQ4DUJ7</accession>
<feature type="compositionally biased region" description="Basic and acidic residues" evidence="10">
    <location>
        <begin position="1"/>
        <end position="11"/>
    </location>
</feature>
<keyword evidence="3" id="KW-0255">Endonuclease</keyword>
<evidence type="ECO:0000256" key="3">
    <source>
        <dbReference type="ARBA" id="ARBA00022759"/>
    </source>
</evidence>
<feature type="region of interest" description="Disordered" evidence="10">
    <location>
        <begin position="1"/>
        <end position="26"/>
    </location>
</feature>
<keyword evidence="4" id="KW-0378">Hydrolase</keyword>
<evidence type="ECO:0000313" key="13">
    <source>
        <dbReference type="Proteomes" id="UP001321473"/>
    </source>
</evidence>
<evidence type="ECO:0000256" key="2">
    <source>
        <dbReference type="ARBA" id="ARBA00022723"/>
    </source>
</evidence>
<proteinExistence type="predicted"/>
<dbReference type="InterPro" id="IPR001584">
    <property type="entry name" value="Integrase_cat-core"/>
</dbReference>
<dbReference type="GO" id="GO:0003964">
    <property type="term" value="F:RNA-directed DNA polymerase activity"/>
    <property type="evidence" value="ECO:0007669"/>
    <property type="project" value="UniProtKB-KW"/>
</dbReference>
<dbReference type="InterPro" id="IPR039537">
    <property type="entry name" value="Retrotran_Ty1/copia-like"/>
</dbReference>
<dbReference type="GO" id="GO:0003676">
    <property type="term" value="F:nucleic acid binding"/>
    <property type="evidence" value="ECO:0007669"/>
    <property type="project" value="InterPro"/>
</dbReference>
<comment type="caution">
    <text evidence="12">The sequence shown here is derived from an EMBL/GenBank/DDBJ whole genome shotgun (WGS) entry which is preliminary data.</text>
</comment>
<name>A0AAQ4DUJ7_AMBAM</name>
<dbReference type="GO" id="GO:0003887">
    <property type="term" value="F:DNA-directed DNA polymerase activity"/>
    <property type="evidence" value="ECO:0007669"/>
    <property type="project" value="UniProtKB-KW"/>
</dbReference>
<dbReference type="Gene3D" id="3.30.420.10">
    <property type="entry name" value="Ribonuclease H-like superfamily/Ribonuclease H"/>
    <property type="match status" value="1"/>
</dbReference>
<evidence type="ECO:0000259" key="11">
    <source>
        <dbReference type="PROSITE" id="PS50994"/>
    </source>
</evidence>
<evidence type="ECO:0000256" key="5">
    <source>
        <dbReference type="ARBA" id="ARBA00022842"/>
    </source>
</evidence>
<keyword evidence="2" id="KW-0479">Metal-binding</keyword>
<keyword evidence="9" id="KW-0233">DNA recombination</keyword>
<dbReference type="GO" id="GO:0016787">
    <property type="term" value="F:hydrolase activity"/>
    <property type="evidence" value="ECO:0007669"/>
    <property type="project" value="UniProtKB-KW"/>
</dbReference>
<keyword evidence="1" id="KW-0540">Nuclease</keyword>
<keyword evidence="6" id="KW-0229">DNA integration</keyword>
<reference evidence="12 13" key="1">
    <citation type="journal article" date="2023" name="Arcadia Sci">
        <title>De novo assembly of a long-read Amblyomma americanum tick genome.</title>
        <authorList>
            <person name="Chou S."/>
            <person name="Poskanzer K.E."/>
            <person name="Rollins M."/>
            <person name="Thuy-Boun P.S."/>
        </authorList>
    </citation>
    <scope>NUCLEOTIDE SEQUENCE [LARGE SCALE GENOMIC DNA]</scope>
    <source>
        <strain evidence="12">F_SG_1</strain>
        <tissue evidence="12">Salivary glands</tissue>
    </source>
</reference>
<dbReference type="InterPro" id="IPR036397">
    <property type="entry name" value="RNaseH_sf"/>
</dbReference>
<dbReference type="PANTHER" id="PTHR42648:SF11">
    <property type="entry name" value="TRANSPOSON TY4-P GAG-POL POLYPROTEIN"/>
    <property type="match status" value="1"/>
</dbReference>
<evidence type="ECO:0000256" key="7">
    <source>
        <dbReference type="ARBA" id="ARBA00022918"/>
    </source>
</evidence>
<keyword evidence="8" id="KW-0808">Transferase</keyword>
<evidence type="ECO:0000256" key="1">
    <source>
        <dbReference type="ARBA" id="ARBA00022722"/>
    </source>
</evidence>
<dbReference type="AlphaFoldDB" id="A0AAQ4DUJ7"/>
<feature type="domain" description="Integrase catalytic" evidence="11">
    <location>
        <begin position="8"/>
        <end position="122"/>
    </location>
</feature>
<keyword evidence="5" id="KW-0460">Magnesium</keyword>
<evidence type="ECO:0000256" key="4">
    <source>
        <dbReference type="ARBA" id="ARBA00022801"/>
    </source>
</evidence>
<evidence type="ECO:0000256" key="6">
    <source>
        <dbReference type="ARBA" id="ARBA00022908"/>
    </source>
</evidence>